<gene>
    <name evidence="1" type="primary">slyX</name>
    <name evidence="2" type="ORF">SAMN06265368_0194</name>
</gene>
<dbReference type="OrthoDB" id="5422806at2"/>
<proteinExistence type="inferred from homology"/>
<reference evidence="2 3" key="1">
    <citation type="submission" date="2017-09" db="EMBL/GenBank/DDBJ databases">
        <authorList>
            <person name="Ehlers B."/>
            <person name="Leendertz F.H."/>
        </authorList>
    </citation>
    <scope>NUCLEOTIDE SEQUENCE [LARGE SCALE GENOMIC DNA]</scope>
    <source>
        <strain evidence="2 3">DSM 18289</strain>
    </source>
</reference>
<evidence type="ECO:0000256" key="1">
    <source>
        <dbReference type="HAMAP-Rule" id="MF_00715"/>
    </source>
</evidence>
<dbReference type="Gene3D" id="1.20.5.300">
    <property type="match status" value="1"/>
</dbReference>
<dbReference type="Proteomes" id="UP000219439">
    <property type="component" value="Unassembled WGS sequence"/>
</dbReference>
<dbReference type="PANTHER" id="PTHR36508:SF1">
    <property type="entry name" value="PROTEIN SLYX"/>
    <property type="match status" value="1"/>
</dbReference>
<dbReference type="PANTHER" id="PTHR36508">
    <property type="entry name" value="PROTEIN SLYX"/>
    <property type="match status" value="1"/>
</dbReference>
<dbReference type="HAMAP" id="MF_00715">
    <property type="entry name" value="SlyX"/>
    <property type="match status" value="1"/>
</dbReference>
<accession>A0A285N8K8</accession>
<dbReference type="EMBL" id="OBEL01000001">
    <property type="protein sequence ID" value="SNZ05740.1"/>
    <property type="molecule type" value="Genomic_DNA"/>
</dbReference>
<dbReference type="AlphaFoldDB" id="A0A285N8K8"/>
<dbReference type="Pfam" id="PF04102">
    <property type="entry name" value="SlyX"/>
    <property type="match status" value="1"/>
</dbReference>
<dbReference type="RefSeq" id="WP_097151544.1">
    <property type="nucleotide sequence ID" value="NZ_OBEL01000001.1"/>
</dbReference>
<protein>
    <recommendedName>
        <fullName evidence="1">Protein SlyX homolog</fullName>
    </recommendedName>
</protein>
<keyword evidence="3" id="KW-1185">Reference proteome</keyword>
<dbReference type="InterPro" id="IPR007236">
    <property type="entry name" value="SlyX"/>
</dbReference>
<evidence type="ECO:0000313" key="3">
    <source>
        <dbReference type="Proteomes" id="UP000219439"/>
    </source>
</evidence>
<evidence type="ECO:0000313" key="2">
    <source>
        <dbReference type="EMBL" id="SNZ05740.1"/>
    </source>
</evidence>
<organism evidence="2 3">
    <name type="scientific">Cohaesibacter gelatinilyticus</name>
    <dbReference type="NCBI Taxonomy" id="372072"/>
    <lineage>
        <taxon>Bacteria</taxon>
        <taxon>Pseudomonadati</taxon>
        <taxon>Pseudomonadota</taxon>
        <taxon>Alphaproteobacteria</taxon>
        <taxon>Hyphomicrobiales</taxon>
        <taxon>Cohaesibacteraceae</taxon>
    </lineage>
</organism>
<name>A0A285N8K8_9HYPH</name>
<sequence>MEEQLEERIVDLEIQVTHQSGTIDELSEMVAKQWDMIDRLGRQVGILKEALAELEDGMEAPSANKKPPHY</sequence>
<comment type="similarity">
    <text evidence="1">Belongs to the SlyX family.</text>
</comment>